<evidence type="ECO:0000313" key="2">
    <source>
        <dbReference type="Proteomes" id="UP000053424"/>
    </source>
</evidence>
<name>A0A0C3CBS4_HEBCY</name>
<organism evidence="1 2">
    <name type="scientific">Hebeloma cylindrosporum</name>
    <dbReference type="NCBI Taxonomy" id="76867"/>
    <lineage>
        <taxon>Eukaryota</taxon>
        <taxon>Fungi</taxon>
        <taxon>Dikarya</taxon>
        <taxon>Basidiomycota</taxon>
        <taxon>Agaricomycotina</taxon>
        <taxon>Agaricomycetes</taxon>
        <taxon>Agaricomycetidae</taxon>
        <taxon>Agaricales</taxon>
        <taxon>Agaricineae</taxon>
        <taxon>Hymenogastraceae</taxon>
        <taxon>Hebeloma</taxon>
    </lineage>
</organism>
<dbReference type="EMBL" id="KN831779">
    <property type="protein sequence ID" value="KIM41679.1"/>
    <property type="molecule type" value="Genomic_DNA"/>
</dbReference>
<protein>
    <submittedName>
        <fullName evidence="1">Uncharacterized protein</fullName>
    </submittedName>
</protein>
<evidence type="ECO:0000313" key="1">
    <source>
        <dbReference type="EMBL" id="KIM41679.1"/>
    </source>
</evidence>
<dbReference type="AlphaFoldDB" id="A0A0C3CBS4"/>
<sequence>MTPNPAEFFRDVIGHATGKQMNELGIRLGHNQGFEALHGEVTPGAATRTLVFLR</sequence>
<dbReference type="Proteomes" id="UP000053424">
    <property type="component" value="Unassembled WGS sequence"/>
</dbReference>
<reference evidence="2" key="2">
    <citation type="submission" date="2015-01" db="EMBL/GenBank/DDBJ databases">
        <title>Evolutionary Origins and Diversification of the Mycorrhizal Mutualists.</title>
        <authorList>
            <consortium name="DOE Joint Genome Institute"/>
            <consortium name="Mycorrhizal Genomics Consortium"/>
            <person name="Kohler A."/>
            <person name="Kuo A."/>
            <person name="Nagy L.G."/>
            <person name="Floudas D."/>
            <person name="Copeland A."/>
            <person name="Barry K.W."/>
            <person name="Cichocki N."/>
            <person name="Veneault-Fourrey C."/>
            <person name="LaButti K."/>
            <person name="Lindquist E.A."/>
            <person name="Lipzen A."/>
            <person name="Lundell T."/>
            <person name="Morin E."/>
            <person name="Murat C."/>
            <person name="Riley R."/>
            <person name="Ohm R."/>
            <person name="Sun H."/>
            <person name="Tunlid A."/>
            <person name="Henrissat B."/>
            <person name="Grigoriev I.V."/>
            <person name="Hibbett D.S."/>
            <person name="Martin F."/>
        </authorList>
    </citation>
    <scope>NUCLEOTIDE SEQUENCE [LARGE SCALE GENOMIC DNA]</scope>
    <source>
        <strain evidence="2">h7</strain>
    </source>
</reference>
<gene>
    <name evidence="1" type="ORF">M413DRAFT_444928</name>
</gene>
<reference evidence="1 2" key="1">
    <citation type="submission" date="2014-04" db="EMBL/GenBank/DDBJ databases">
        <authorList>
            <consortium name="DOE Joint Genome Institute"/>
            <person name="Kuo A."/>
            <person name="Gay G."/>
            <person name="Dore J."/>
            <person name="Kohler A."/>
            <person name="Nagy L.G."/>
            <person name="Floudas D."/>
            <person name="Copeland A."/>
            <person name="Barry K.W."/>
            <person name="Cichocki N."/>
            <person name="Veneault-Fourrey C."/>
            <person name="LaButti K."/>
            <person name="Lindquist E.A."/>
            <person name="Lipzen A."/>
            <person name="Lundell T."/>
            <person name="Morin E."/>
            <person name="Murat C."/>
            <person name="Sun H."/>
            <person name="Tunlid A."/>
            <person name="Henrissat B."/>
            <person name="Grigoriev I.V."/>
            <person name="Hibbett D.S."/>
            <person name="Martin F."/>
            <person name="Nordberg H.P."/>
            <person name="Cantor M.N."/>
            <person name="Hua S.X."/>
        </authorList>
    </citation>
    <scope>NUCLEOTIDE SEQUENCE [LARGE SCALE GENOMIC DNA]</scope>
    <source>
        <strain evidence="2">h7</strain>
    </source>
</reference>
<keyword evidence="2" id="KW-1185">Reference proteome</keyword>
<accession>A0A0C3CBS4</accession>
<dbReference type="HOGENOM" id="CLU_3050532_0_0_1"/>
<proteinExistence type="predicted"/>